<name>A0A4R0PIE5_9SPHI</name>
<dbReference type="EMBL" id="SJSO01000023">
    <property type="protein sequence ID" value="TCD18936.1"/>
    <property type="molecule type" value="Genomic_DNA"/>
</dbReference>
<dbReference type="Proteomes" id="UP000293925">
    <property type="component" value="Unassembled WGS sequence"/>
</dbReference>
<evidence type="ECO:0000313" key="2">
    <source>
        <dbReference type="Proteomes" id="UP000293925"/>
    </source>
</evidence>
<sequence length="507" mass="58029">MNRLIRQDLSKITLDEQGLPAIGNYASLKYSEEDTKIALNASFANPFKKTKETDPIRWVLSANIKAGVSDGISSLFENKNASSGTGIKLKASFLSRKTQYVNESQFNCTTTKLYRSYLYKDYNMAMKDPTASVAIKRNEFNTKIEKFSRTIAALDMLIIDKKKDIIDSLELARLALISDEVKFLKDKNIPLLDTNLTPEQLKAKLLHQNERTAYELNKRRSILDKQFKELPDQTIASLIKSREDADNALTLLRIDFRKFETEKVKLDSANVIDNTYAQLLAIETKDIKWDYFKVKWFDIDVSLSGDTYKMYTANTLVTEKLDEKNFSTWSVGFSGNYFQSGRADGNGKNGYFFKWGYYISNDNNFDGTTPKEVVNTITKEENGVKREIISKTKAFEGPLVETFSHNAAVHWSKYLNVKQSTSFNLYSTAKFGFEDNPTKIEYKPDWMIGTGVTFSLLNKDKATSFLNLQLFLNFSDVLNVEKDEKTQFYDRHQLGIKIGIPFNSIFL</sequence>
<keyword evidence="2" id="KW-1185">Reference proteome</keyword>
<organism evidence="1 2">
    <name type="scientific">Pedobacter psychrodurus</name>
    <dbReference type="NCBI Taxonomy" id="2530456"/>
    <lineage>
        <taxon>Bacteria</taxon>
        <taxon>Pseudomonadati</taxon>
        <taxon>Bacteroidota</taxon>
        <taxon>Sphingobacteriia</taxon>
        <taxon>Sphingobacteriales</taxon>
        <taxon>Sphingobacteriaceae</taxon>
        <taxon>Pedobacter</taxon>
    </lineage>
</organism>
<dbReference type="OrthoDB" id="1491766at2"/>
<dbReference type="AlphaFoldDB" id="A0A4R0PIE5"/>
<proteinExistence type="predicted"/>
<reference evidence="1 2" key="1">
    <citation type="submission" date="2019-02" db="EMBL/GenBank/DDBJ databases">
        <title>Pedobacter sp. RP-3-21 sp. nov., isolated from Arctic soil.</title>
        <authorList>
            <person name="Dahal R.H."/>
        </authorList>
    </citation>
    <scope>NUCLEOTIDE SEQUENCE [LARGE SCALE GENOMIC DNA]</scope>
    <source>
        <strain evidence="1 2">RP-3-21</strain>
    </source>
</reference>
<accession>A0A4R0PIE5</accession>
<evidence type="ECO:0000313" key="1">
    <source>
        <dbReference type="EMBL" id="TCD18936.1"/>
    </source>
</evidence>
<comment type="caution">
    <text evidence="1">The sequence shown here is derived from an EMBL/GenBank/DDBJ whole genome shotgun (WGS) entry which is preliminary data.</text>
</comment>
<dbReference type="RefSeq" id="WP_131533494.1">
    <property type="nucleotide sequence ID" value="NZ_SJSO01000023.1"/>
</dbReference>
<gene>
    <name evidence="1" type="ORF">EZ456_20790</name>
</gene>
<protein>
    <submittedName>
        <fullName evidence="1">Uncharacterized protein</fullName>
    </submittedName>
</protein>